<evidence type="ECO:0000256" key="1">
    <source>
        <dbReference type="ARBA" id="ARBA00023268"/>
    </source>
</evidence>
<evidence type="ECO:0000313" key="4">
    <source>
        <dbReference type="Proteomes" id="UP001165190"/>
    </source>
</evidence>
<dbReference type="GO" id="GO:0003824">
    <property type="term" value="F:catalytic activity"/>
    <property type="evidence" value="ECO:0007669"/>
    <property type="project" value="UniProtKB-KW"/>
</dbReference>
<keyword evidence="4" id="KW-1185">Reference proteome</keyword>
<dbReference type="InterPro" id="IPR043128">
    <property type="entry name" value="Rev_trsase/Diguanyl_cyclase"/>
</dbReference>
<comment type="caution">
    <text evidence="3">The sequence shown here is derived from an EMBL/GenBank/DDBJ whole genome shotgun (WGS) entry which is preliminary data.</text>
</comment>
<dbReference type="InterPro" id="IPR041577">
    <property type="entry name" value="RT_RNaseH_2"/>
</dbReference>
<proteinExistence type="predicted"/>
<dbReference type="Gene3D" id="3.30.70.270">
    <property type="match status" value="1"/>
</dbReference>
<evidence type="ECO:0000259" key="2">
    <source>
        <dbReference type="Pfam" id="PF17919"/>
    </source>
</evidence>
<name>A0A9W7HYR6_HIBTR</name>
<dbReference type="PANTHER" id="PTHR37984:SF5">
    <property type="entry name" value="PROTEIN NYNRIN-LIKE"/>
    <property type="match status" value="1"/>
</dbReference>
<accession>A0A9W7HYR6</accession>
<feature type="domain" description="Reverse transcriptase/retrotransposon-derived protein RNase H-like" evidence="2">
    <location>
        <begin position="29"/>
        <end position="77"/>
    </location>
</feature>
<keyword evidence="1" id="KW-0511">Multifunctional enzyme</keyword>
<dbReference type="OrthoDB" id="1002013at2759"/>
<gene>
    <name evidence="3" type="ORF">HRI_002361800</name>
</gene>
<dbReference type="InterPro" id="IPR043502">
    <property type="entry name" value="DNA/RNA_pol_sf"/>
</dbReference>
<dbReference type="PANTHER" id="PTHR37984">
    <property type="entry name" value="PROTEIN CBG26694"/>
    <property type="match status" value="1"/>
</dbReference>
<evidence type="ECO:0000313" key="3">
    <source>
        <dbReference type="EMBL" id="GMI86925.1"/>
    </source>
</evidence>
<reference evidence="3" key="1">
    <citation type="submission" date="2023-05" db="EMBL/GenBank/DDBJ databases">
        <title>Genome and transcriptome analyses reveal genes involved in the formation of fine ridges on petal epidermal cells in Hibiscus trionum.</title>
        <authorList>
            <person name="Koshimizu S."/>
            <person name="Masuda S."/>
            <person name="Ishii T."/>
            <person name="Shirasu K."/>
            <person name="Hoshino A."/>
            <person name="Arita M."/>
        </authorList>
    </citation>
    <scope>NUCLEOTIDE SEQUENCE</scope>
    <source>
        <strain evidence="3">Hamamatsu line</strain>
    </source>
</reference>
<protein>
    <recommendedName>
        <fullName evidence="2">Reverse transcriptase/retrotransposon-derived protein RNase H-like domain-containing protein</fullName>
    </recommendedName>
</protein>
<organism evidence="3 4">
    <name type="scientific">Hibiscus trionum</name>
    <name type="common">Flower of an hour</name>
    <dbReference type="NCBI Taxonomy" id="183268"/>
    <lineage>
        <taxon>Eukaryota</taxon>
        <taxon>Viridiplantae</taxon>
        <taxon>Streptophyta</taxon>
        <taxon>Embryophyta</taxon>
        <taxon>Tracheophyta</taxon>
        <taxon>Spermatophyta</taxon>
        <taxon>Magnoliopsida</taxon>
        <taxon>eudicotyledons</taxon>
        <taxon>Gunneridae</taxon>
        <taxon>Pentapetalae</taxon>
        <taxon>rosids</taxon>
        <taxon>malvids</taxon>
        <taxon>Malvales</taxon>
        <taxon>Malvaceae</taxon>
        <taxon>Malvoideae</taxon>
        <taxon>Hibiscus</taxon>
    </lineage>
</organism>
<dbReference type="Pfam" id="PF17919">
    <property type="entry name" value="RT_RNaseH_2"/>
    <property type="match status" value="1"/>
</dbReference>
<sequence length="78" mass="8476">MVLSPIYSRLCSFGISFIRLVMQGDTSEWTISSQEAFDLIKQKLSSTPVLGMPDFTKEFVVETNTSGVGIGAVLTQGN</sequence>
<dbReference type="SUPFAM" id="SSF56672">
    <property type="entry name" value="DNA/RNA polymerases"/>
    <property type="match status" value="1"/>
</dbReference>
<dbReference type="InterPro" id="IPR050951">
    <property type="entry name" value="Retrovirus_Pol_polyprotein"/>
</dbReference>
<dbReference type="Proteomes" id="UP001165190">
    <property type="component" value="Unassembled WGS sequence"/>
</dbReference>
<dbReference type="AlphaFoldDB" id="A0A9W7HYR6"/>
<dbReference type="EMBL" id="BSYR01000021">
    <property type="protein sequence ID" value="GMI86925.1"/>
    <property type="molecule type" value="Genomic_DNA"/>
</dbReference>